<sequence>MAEKFDTMRNGYNRYQVDDKIASMNEEIAMLYRKLDMYQLQSEEMEKQIRQIKEKYQLVVDSLAAKERAAQDLTRIAMKDANTIVNTAHNNADLIVQEALMTARRILLDVAKLGMEASELKGNMREQLDALSTTLEQFQIPPIPDPEFLNSTKTNEKQ</sequence>
<dbReference type="RefSeq" id="WP_102266805.1">
    <property type="nucleotide sequence ID" value="NZ_CALVCM010000001.1"/>
</dbReference>
<feature type="coiled-coil region" evidence="1">
    <location>
        <begin position="21"/>
        <end position="55"/>
    </location>
</feature>
<name>A0ABT1SIC1_9FIRM</name>
<evidence type="ECO:0000313" key="3">
    <source>
        <dbReference type="Proteomes" id="UP001524435"/>
    </source>
</evidence>
<comment type="caution">
    <text evidence="2">The sequence shown here is derived from an EMBL/GenBank/DDBJ whole genome shotgun (WGS) entry which is preliminary data.</text>
</comment>
<dbReference type="InterPro" id="IPR007793">
    <property type="entry name" value="DivIVA_fam"/>
</dbReference>
<evidence type="ECO:0000313" key="2">
    <source>
        <dbReference type="EMBL" id="MCQ5120971.1"/>
    </source>
</evidence>
<organism evidence="2 3">
    <name type="scientific">Massilicoli timonensis</name>
    <dbReference type="NCBI Taxonomy" id="2015901"/>
    <lineage>
        <taxon>Bacteria</taxon>
        <taxon>Bacillati</taxon>
        <taxon>Bacillota</taxon>
        <taxon>Erysipelotrichia</taxon>
        <taxon>Erysipelotrichales</taxon>
        <taxon>Erysipelotrichaceae</taxon>
        <taxon>Massilicoli</taxon>
    </lineage>
</organism>
<gene>
    <name evidence="2" type="ORF">NE663_01690</name>
</gene>
<dbReference type="EMBL" id="JANGCH010000002">
    <property type="protein sequence ID" value="MCQ5120971.1"/>
    <property type="molecule type" value="Genomic_DNA"/>
</dbReference>
<accession>A0ABT1SIC1</accession>
<protein>
    <submittedName>
        <fullName evidence="2">DivIVA domain-containing protein</fullName>
    </submittedName>
</protein>
<proteinExistence type="predicted"/>
<dbReference type="Pfam" id="PF05103">
    <property type="entry name" value="DivIVA"/>
    <property type="match status" value="1"/>
</dbReference>
<dbReference type="Proteomes" id="UP001524435">
    <property type="component" value="Unassembled WGS sequence"/>
</dbReference>
<reference evidence="2 3" key="1">
    <citation type="submission" date="2022-06" db="EMBL/GenBank/DDBJ databases">
        <title>Isolation of gut microbiota from human fecal samples.</title>
        <authorList>
            <person name="Pamer E.G."/>
            <person name="Barat B."/>
            <person name="Waligurski E."/>
            <person name="Medina S."/>
            <person name="Paddock L."/>
            <person name="Mostad J."/>
        </authorList>
    </citation>
    <scope>NUCLEOTIDE SEQUENCE [LARGE SCALE GENOMIC DNA]</scope>
    <source>
        <strain evidence="2 3">DFI.6.1</strain>
    </source>
</reference>
<evidence type="ECO:0000256" key="1">
    <source>
        <dbReference type="SAM" id="Coils"/>
    </source>
</evidence>
<keyword evidence="3" id="KW-1185">Reference proteome</keyword>
<keyword evidence="1" id="KW-0175">Coiled coil</keyword>